<reference evidence="2 3" key="1">
    <citation type="submission" date="2019-02" db="EMBL/GenBank/DDBJ databases">
        <title>Deep-cultivation of Planctomycetes and their phenomic and genomic characterization uncovers novel biology.</title>
        <authorList>
            <person name="Wiegand S."/>
            <person name="Jogler M."/>
            <person name="Boedeker C."/>
            <person name="Pinto D."/>
            <person name="Vollmers J."/>
            <person name="Rivas-Marin E."/>
            <person name="Kohn T."/>
            <person name="Peeters S.H."/>
            <person name="Heuer A."/>
            <person name="Rast P."/>
            <person name="Oberbeckmann S."/>
            <person name="Bunk B."/>
            <person name="Jeske O."/>
            <person name="Meyerdierks A."/>
            <person name="Storesund J.E."/>
            <person name="Kallscheuer N."/>
            <person name="Luecker S."/>
            <person name="Lage O.M."/>
            <person name="Pohl T."/>
            <person name="Merkel B.J."/>
            <person name="Hornburger P."/>
            <person name="Mueller R.-W."/>
            <person name="Bruemmer F."/>
            <person name="Labrenz M."/>
            <person name="Spormann A.M."/>
            <person name="Op den Camp H."/>
            <person name="Overmann J."/>
            <person name="Amann R."/>
            <person name="Jetten M.S.M."/>
            <person name="Mascher T."/>
            <person name="Medema M.H."/>
            <person name="Devos D.P."/>
            <person name="Kaster A.-K."/>
            <person name="Ovreas L."/>
            <person name="Rohde M."/>
            <person name="Galperin M.Y."/>
            <person name="Jogler C."/>
        </authorList>
    </citation>
    <scope>NUCLEOTIDE SEQUENCE [LARGE SCALE GENOMIC DNA]</scope>
    <source>
        <strain evidence="2 3">ElP</strain>
    </source>
</reference>
<keyword evidence="2" id="KW-0378">Hydrolase</keyword>
<dbReference type="Gene3D" id="1.20.5.170">
    <property type="match status" value="1"/>
</dbReference>
<comment type="similarity">
    <text evidence="1">Belongs to the SIMIBI class G3E GTPase family. ArgK/MeaB subfamily.</text>
</comment>
<sequence length="352" mass="37264">MSNPSGPPIPPQRRRLSPDQYVEGVLSRSRGVLGRVITLFESRRPDDRALARLVLDTLVPHSGRSIRLGITGVPGAGKSTLIEALGLRLLAEGHRVAVLAIDPSSRVTGGSILGDKTRMARLSVEDDAFIRPSPTGTALGGVAGHTREAMLACEAAGYDVVIVETVGVGQSETAVADMVDTFLAVLIAGAGDELQGIKRGLVEMIDVLAINKADGENRPQVDRAVSQYRNAIRLMHPPESPWIPPVLPCSAREGTGLGEIWAQVLAHRAAMERAGLLAERRRSQAVRWMWDLVEEQVRRMLRDAPGTGDLAARLESEVRGGRISASSAADRIASALGLTAPPGAGPDGPGPP</sequence>
<dbReference type="RefSeq" id="WP_145272121.1">
    <property type="nucleotide sequence ID" value="NZ_CP036426.1"/>
</dbReference>
<gene>
    <name evidence="2" type="ORF">ElP_40020</name>
</gene>
<dbReference type="GO" id="GO:0005737">
    <property type="term" value="C:cytoplasm"/>
    <property type="evidence" value="ECO:0007669"/>
    <property type="project" value="TreeGrafter"/>
</dbReference>
<dbReference type="AlphaFoldDB" id="A0A518H5I0"/>
<protein>
    <submittedName>
        <fullName evidence="2">Putative GTPase</fullName>
        <ecNumber evidence="2">3.6.-.-</ecNumber>
    </submittedName>
</protein>
<dbReference type="NCBIfam" id="NF006958">
    <property type="entry name" value="PRK09435.1"/>
    <property type="match status" value="1"/>
</dbReference>
<dbReference type="EC" id="3.6.-.-" evidence="2"/>
<name>A0A518H5I0_9BACT</name>
<accession>A0A518H5I0</accession>
<keyword evidence="3" id="KW-1185">Reference proteome</keyword>
<dbReference type="GO" id="GO:0005525">
    <property type="term" value="F:GTP binding"/>
    <property type="evidence" value="ECO:0007669"/>
    <property type="project" value="InterPro"/>
</dbReference>
<dbReference type="OrthoDB" id="9778292at2"/>
<dbReference type="SUPFAM" id="SSF52540">
    <property type="entry name" value="P-loop containing nucleoside triphosphate hydrolases"/>
    <property type="match status" value="1"/>
</dbReference>
<dbReference type="KEGG" id="tpla:ElP_40020"/>
<dbReference type="InterPro" id="IPR005129">
    <property type="entry name" value="GTPase_ArgK"/>
</dbReference>
<dbReference type="InterPro" id="IPR027417">
    <property type="entry name" value="P-loop_NTPase"/>
</dbReference>
<dbReference type="EMBL" id="CP036426">
    <property type="protein sequence ID" value="QDV36090.1"/>
    <property type="molecule type" value="Genomic_DNA"/>
</dbReference>
<dbReference type="PANTHER" id="PTHR23408">
    <property type="entry name" value="METHYLMALONYL-COA MUTASE"/>
    <property type="match status" value="1"/>
</dbReference>
<dbReference type="PANTHER" id="PTHR23408:SF3">
    <property type="entry name" value="METHYLMALONIC ACIDURIA TYPE A PROTEIN, MITOCHONDRIAL"/>
    <property type="match status" value="1"/>
</dbReference>
<dbReference type="Proteomes" id="UP000317835">
    <property type="component" value="Chromosome"/>
</dbReference>
<evidence type="ECO:0000256" key="1">
    <source>
        <dbReference type="ARBA" id="ARBA00009625"/>
    </source>
</evidence>
<dbReference type="CDD" id="cd03114">
    <property type="entry name" value="MMAA-like"/>
    <property type="match status" value="1"/>
</dbReference>
<dbReference type="GO" id="GO:0003924">
    <property type="term" value="F:GTPase activity"/>
    <property type="evidence" value="ECO:0007669"/>
    <property type="project" value="InterPro"/>
</dbReference>
<dbReference type="Pfam" id="PF03308">
    <property type="entry name" value="MeaB"/>
    <property type="match status" value="1"/>
</dbReference>
<dbReference type="NCBIfam" id="TIGR00750">
    <property type="entry name" value="lao"/>
    <property type="match status" value="1"/>
</dbReference>
<organism evidence="2 3">
    <name type="scientific">Tautonia plasticadhaerens</name>
    <dbReference type="NCBI Taxonomy" id="2527974"/>
    <lineage>
        <taxon>Bacteria</taxon>
        <taxon>Pseudomonadati</taxon>
        <taxon>Planctomycetota</taxon>
        <taxon>Planctomycetia</taxon>
        <taxon>Isosphaerales</taxon>
        <taxon>Isosphaeraceae</taxon>
        <taxon>Tautonia</taxon>
    </lineage>
</organism>
<dbReference type="Gene3D" id="1.10.287.130">
    <property type="match status" value="1"/>
</dbReference>
<evidence type="ECO:0000313" key="2">
    <source>
        <dbReference type="EMBL" id="QDV36090.1"/>
    </source>
</evidence>
<evidence type="ECO:0000313" key="3">
    <source>
        <dbReference type="Proteomes" id="UP000317835"/>
    </source>
</evidence>
<proteinExistence type="inferred from homology"/>
<dbReference type="Gene3D" id="3.40.50.300">
    <property type="entry name" value="P-loop containing nucleotide triphosphate hydrolases"/>
    <property type="match status" value="1"/>
</dbReference>